<keyword evidence="4 8" id="KW-0812">Transmembrane</keyword>
<evidence type="ECO:0000256" key="3">
    <source>
        <dbReference type="ARBA" id="ARBA00022475"/>
    </source>
</evidence>
<dbReference type="RefSeq" id="WP_074715142.1">
    <property type="nucleotide sequence ID" value="NZ_FNPG01000004.1"/>
</dbReference>
<dbReference type="Proteomes" id="UP000183918">
    <property type="component" value="Unassembled WGS sequence"/>
</dbReference>
<dbReference type="STRING" id="1122142.SAMN02910414_00170"/>
<evidence type="ECO:0000256" key="5">
    <source>
        <dbReference type="ARBA" id="ARBA00022960"/>
    </source>
</evidence>
<comment type="similarity">
    <text evidence="2">Belongs to the MreD family.</text>
</comment>
<dbReference type="EMBL" id="FNPG01000004">
    <property type="protein sequence ID" value="SDX86636.1"/>
    <property type="molecule type" value="Genomic_DNA"/>
</dbReference>
<dbReference type="AlphaFoldDB" id="A0A1H3F6M5"/>
<dbReference type="GO" id="GO:0005886">
    <property type="term" value="C:plasma membrane"/>
    <property type="evidence" value="ECO:0007669"/>
    <property type="project" value="UniProtKB-SubCell"/>
</dbReference>
<dbReference type="GO" id="GO:0008360">
    <property type="term" value="P:regulation of cell shape"/>
    <property type="evidence" value="ECO:0007669"/>
    <property type="project" value="UniProtKB-KW"/>
</dbReference>
<feature type="transmembrane region" description="Helical" evidence="8">
    <location>
        <begin position="100"/>
        <end position="120"/>
    </location>
</feature>
<protein>
    <submittedName>
        <fullName evidence="9">Rod shape-determining protein MreD</fullName>
    </submittedName>
</protein>
<feature type="transmembrane region" description="Helical" evidence="8">
    <location>
        <begin position="52"/>
        <end position="79"/>
    </location>
</feature>
<dbReference type="Pfam" id="PF04093">
    <property type="entry name" value="MreD"/>
    <property type="match status" value="1"/>
</dbReference>
<dbReference type="OrthoDB" id="9796616at2"/>
<evidence type="ECO:0000256" key="6">
    <source>
        <dbReference type="ARBA" id="ARBA00022989"/>
    </source>
</evidence>
<evidence type="ECO:0000256" key="7">
    <source>
        <dbReference type="ARBA" id="ARBA00023136"/>
    </source>
</evidence>
<comment type="subcellular location">
    <subcellularLocation>
        <location evidence="1">Cell membrane</location>
        <topology evidence="1">Multi-pass membrane protein</topology>
    </subcellularLocation>
</comment>
<sequence>MRRKVTLFILISICFVLQTTIFKAIAFAGIAPNVLLVVVATFGFMRGKREGMFIGIFTGLLMDIFFGPYLGLNTLLYMYIGYINGLFKKYFYPDDINLPLLLTAGSDWLLNTTLYLLVFIGRRRFDYLYYLKTIIIPEMVYTTIVTIFIFFLLVKLNEWIEKEEKRRAKNIE</sequence>
<proteinExistence type="inferred from homology"/>
<dbReference type="InterPro" id="IPR017225">
    <property type="entry name" value="Cell_shape_determin_MreD_prd"/>
</dbReference>
<keyword evidence="10" id="KW-1185">Reference proteome</keyword>
<keyword evidence="5" id="KW-0133">Cell shape</keyword>
<evidence type="ECO:0000313" key="10">
    <source>
        <dbReference type="Proteomes" id="UP000183918"/>
    </source>
</evidence>
<dbReference type="NCBIfam" id="TIGR03426">
    <property type="entry name" value="shape_MreD"/>
    <property type="match status" value="1"/>
</dbReference>
<keyword evidence="3" id="KW-1003">Cell membrane</keyword>
<evidence type="ECO:0000256" key="2">
    <source>
        <dbReference type="ARBA" id="ARBA00007776"/>
    </source>
</evidence>
<accession>A0A1H3F6M5</accession>
<organism evidence="9 10">
    <name type="scientific">Lachnobacterium bovis DSM 14045</name>
    <dbReference type="NCBI Taxonomy" id="1122142"/>
    <lineage>
        <taxon>Bacteria</taxon>
        <taxon>Bacillati</taxon>
        <taxon>Bacillota</taxon>
        <taxon>Clostridia</taxon>
        <taxon>Lachnospirales</taxon>
        <taxon>Lachnospiraceae</taxon>
        <taxon>Lachnobacterium</taxon>
    </lineage>
</organism>
<evidence type="ECO:0000256" key="8">
    <source>
        <dbReference type="SAM" id="Phobius"/>
    </source>
</evidence>
<evidence type="ECO:0000256" key="1">
    <source>
        <dbReference type="ARBA" id="ARBA00004651"/>
    </source>
</evidence>
<dbReference type="PIRSF" id="PIRSF037497">
    <property type="entry name" value="MreD_Clostridium/Treponema_prd"/>
    <property type="match status" value="1"/>
</dbReference>
<evidence type="ECO:0000256" key="4">
    <source>
        <dbReference type="ARBA" id="ARBA00022692"/>
    </source>
</evidence>
<evidence type="ECO:0000313" key="9">
    <source>
        <dbReference type="EMBL" id="SDX86636.1"/>
    </source>
</evidence>
<dbReference type="InterPro" id="IPR007227">
    <property type="entry name" value="Cell_shape_determining_MreD"/>
</dbReference>
<keyword evidence="6 8" id="KW-1133">Transmembrane helix</keyword>
<name>A0A1H3F6M5_9FIRM</name>
<reference evidence="9 10" key="1">
    <citation type="submission" date="2016-10" db="EMBL/GenBank/DDBJ databases">
        <authorList>
            <person name="de Groot N.N."/>
        </authorList>
    </citation>
    <scope>NUCLEOTIDE SEQUENCE [LARGE SCALE GENOMIC DNA]</scope>
    <source>
        <strain evidence="9 10">DSM 14045</strain>
    </source>
</reference>
<gene>
    <name evidence="9" type="ORF">SAMN02910414_00170</name>
</gene>
<keyword evidence="7 8" id="KW-0472">Membrane</keyword>